<dbReference type="InterPro" id="IPR002018">
    <property type="entry name" value="CarbesteraseB"/>
</dbReference>
<sequence length="121" mass="13975">MKIDQKRGCTKKQKARQVYTKCGTVEGIRLRSEKGPIDAFLGIPYAKPPTGELRFKKPEPAVPWIGVLKCKRYRSRAPQNDFFWDRLDLRVGKNEDCLYLNVIAPGWTTPPELVINCFFFL</sequence>
<evidence type="ECO:0000313" key="2">
    <source>
        <dbReference type="EMBL" id="VDK33659.1"/>
    </source>
</evidence>
<organism evidence="4">
    <name type="scientific">Gongylonema pulchrum</name>
    <dbReference type="NCBI Taxonomy" id="637853"/>
    <lineage>
        <taxon>Eukaryota</taxon>
        <taxon>Metazoa</taxon>
        <taxon>Ecdysozoa</taxon>
        <taxon>Nematoda</taxon>
        <taxon>Chromadorea</taxon>
        <taxon>Rhabditida</taxon>
        <taxon>Spirurina</taxon>
        <taxon>Spiruromorpha</taxon>
        <taxon>Spiruroidea</taxon>
        <taxon>Gongylonematidae</taxon>
        <taxon>Gongylonema</taxon>
    </lineage>
</organism>
<dbReference type="WBParaSite" id="GPUH_0000236901-mRNA-1">
    <property type="protein sequence ID" value="GPUH_0000236901-mRNA-1"/>
    <property type="gene ID" value="GPUH_0000236901"/>
</dbReference>
<protein>
    <submittedName>
        <fullName evidence="4">COesterase domain-containing protein</fullName>
    </submittedName>
</protein>
<evidence type="ECO:0000259" key="1">
    <source>
        <dbReference type="Pfam" id="PF00135"/>
    </source>
</evidence>
<accession>A0A183D0X3</accession>
<keyword evidence="3" id="KW-1185">Reference proteome</keyword>
<dbReference type="OrthoDB" id="3200163at2759"/>
<feature type="domain" description="Carboxylesterase type B" evidence="1">
    <location>
        <begin position="15"/>
        <end position="109"/>
    </location>
</feature>
<proteinExistence type="predicted"/>
<dbReference type="PROSITE" id="PS00941">
    <property type="entry name" value="CARBOXYLESTERASE_B_2"/>
    <property type="match status" value="1"/>
</dbReference>
<dbReference type="InterPro" id="IPR019819">
    <property type="entry name" value="Carboxylesterase_B_CS"/>
</dbReference>
<evidence type="ECO:0000313" key="3">
    <source>
        <dbReference type="Proteomes" id="UP000271098"/>
    </source>
</evidence>
<dbReference type="Gene3D" id="3.40.50.1820">
    <property type="entry name" value="alpha/beta hydrolase"/>
    <property type="match status" value="1"/>
</dbReference>
<dbReference type="PANTHER" id="PTHR44590:SF4">
    <property type="entry name" value="CARBOXYLIC ESTER HYDROLASE"/>
    <property type="match status" value="1"/>
</dbReference>
<reference evidence="4" key="1">
    <citation type="submission" date="2016-06" db="UniProtKB">
        <authorList>
            <consortium name="WormBaseParasite"/>
        </authorList>
    </citation>
    <scope>IDENTIFICATION</scope>
</reference>
<dbReference type="Proteomes" id="UP000271098">
    <property type="component" value="Unassembled WGS sequence"/>
</dbReference>
<dbReference type="SUPFAM" id="SSF53474">
    <property type="entry name" value="alpha/beta-Hydrolases"/>
    <property type="match status" value="1"/>
</dbReference>
<dbReference type="InterPro" id="IPR029058">
    <property type="entry name" value="AB_hydrolase_fold"/>
</dbReference>
<dbReference type="EMBL" id="UYRT01003488">
    <property type="protein sequence ID" value="VDK33659.1"/>
    <property type="molecule type" value="Genomic_DNA"/>
</dbReference>
<evidence type="ECO:0000313" key="4">
    <source>
        <dbReference type="WBParaSite" id="GPUH_0000236901-mRNA-1"/>
    </source>
</evidence>
<gene>
    <name evidence="2" type="ORF">GPUH_LOCUS2364</name>
</gene>
<dbReference type="PANTHER" id="PTHR44590">
    <property type="entry name" value="CARBOXYLIC ESTER HYDROLASE-RELATED"/>
    <property type="match status" value="1"/>
</dbReference>
<dbReference type="AlphaFoldDB" id="A0A183D0X3"/>
<name>A0A183D0X3_9BILA</name>
<dbReference type="Pfam" id="PF00135">
    <property type="entry name" value="COesterase"/>
    <property type="match status" value="1"/>
</dbReference>
<reference evidence="2 3" key="2">
    <citation type="submission" date="2018-11" db="EMBL/GenBank/DDBJ databases">
        <authorList>
            <consortium name="Pathogen Informatics"/>
        </authorList>
    </citation>
    <scope>NUCLEOTIDE SEQUENCE [LARGE SCALE GENOMIC DNA]</scope>
</reference>